<reference evidence="3" key="1">
    <citation type="submission" date="2024-07" db="EMBL/GenBank/DDBJ databases">
        <title>Identification and characteristics of an arsenic-resistant bacterial isolate, which belongs to a novel species.</title>
        <authorList>
            <person name="Juszczyk A."/>
            <person name="Kowalczyk A."/>
            <person name="Was K."/>
            <person name="Kosowicz W."/>
            <person name="Budzyn A."/>
            <person name="Latowski D."/>
        </authorList>
    </citation>
    <scope>NUCLEOTIDE SEQUENCE</scope>
    <source>
        <strain evidence="3">As8PL</strain>
    </source>
</reference>
<gene>
    <name evidence="3" type="ORF">AB3N04_15805</name>
</gene>
<dbReference type="EMBL" id="CP162551">
    <property type="protein sequence ID" value="XDI36153.1"/>
    <property type="molecule type" value="Genomic_DNA"/>
</dbReference>
<proteinExistence type="predicted"/>
<accession>A0AB39BQR6</accession>
<dbReference type="RefSeq" id="WP_368503628.1">
    <property type="nucleotide sequence ID" value="NZ_CP162551.1"/>
</dbReference>
<feature type="transmembrane region" description="Helical" evidence="1">
    <location>
        <begin position="7"/>
        <end position="26"/>
    </location>
</feature>
<feature type="transmembrane region" description="Helical" evidence="1">
    <location>
        <begin position="85"/>
        <end position="101"/>
    </location>
</feature>
<feature type="transmembrane region" description="Helical" evidence="1">
    <location>
        <begin position="59"/>
        <end position="79"/>
    </location>
</feature>
<feature type="transmembrane region" description="Helical" evidence="1">
    <location>
        <begin position="32"/>
        <end position="52"/>
    </location>
</feature>
<dbReference type="AlphaFoldDB" id="A0AB39BQR6"/>
<organism evidence="3">
    <name type="scientific">Alkalihalophilus sp. As8PL</name>
    <dbReference type="NCBI Taxonomy" id="3237103"/>
    <lineage>
        <taxon>Bacteria</taxon>
        <taxon>Bacillati</taxon>
        <taxon>Bacillota</taxon>
        <taxon>Bacilli</taxon>
        <taxon>Bacillales</taxon>
        <taxon>Bacillaceae</taxon>
        <taxon>Alkalihalophilus</taxon>
    </lineage>
</organism>
<dbReference type="InterPro" id="IPR043726">
    <property type="entry name" value="LiaI-LiaF-like_TM1"/>
</dbReference>
<feature type="transmembrane region" description="Helical" evidence="1">
    <location>
        <begin position="137"/>
        <end position="155"/>
    </location>
</feature>
<name>A0AB39BQR6_9BACI</name>
<keyword evidence="1" id="KW-0812">Transmembrane</keyword>
<evidence type="ECO:0000256" key="1">
    <source>
        <dbReference type="SAM" id="Phobius"/>
    </source>
</evidence>
<keyword evidence="1" id="KW-0472">Membrane</keyword>
<dbReference type="Pfam" id="PF18917">
    <property type="entry name" value="LiaI-LiaF-like_TM1"/>
    <property type="match status" value="1"/>
</dbReference>
<evidence type="ECO:0000313" key="3">
    <source>
        <dbReference type="EMBL" id="XDI36153.1"/>
    </source>
</evidence>
<sequence>MKQQRIFLGVLLIGLGAFFLTNQYSLPYQEQVASWPSILLIIGLAFLLQSILGKDTSSLFPGLLLIGLGIHFHGLSLIPSWPDHWGMYTLIVGISFLLVYVRTKKEGLIPGLLLTIFSIVAFLSINPVEWLKPTHKVVLDLWPIVLICIGLFFILKRK</sequence>
<feature type="domain" description="LiaI-LiaF-like transmembrane region" evidence="2">
    <location>
        <begin position="6"/>
        <end position="47"/>
    </location>
</feature>
<feature type="transmembrane region" description="Helical" evidence="1">
    <location>
        <begin position="108"/>
        <end position="125"/>
    </location>
</feature>
<protein>
    <submittedName>
        <fullName evidence="3">DUF5668 domain-containing protein</fullName>
    </submittedName>
</protein>
<keyword evidence="1" id="KW-1133">Transmembrane helix</keyword>
<evidence type="ECO:0000259" key="2">
    <source>
        <dbReference type="Pfam" id="PF18917"/>
    </source>
</evidence>